<organism evidence="5 6">
    <name type="scientific">Selenomonas ruminantium</name>
    <dbReference type="NCBI Taxonomy" id="971"/>
    <lineage>
        <taxon>Bacteria</taxon>
        <taxon>Bacillati</taxon>
        <taxon>Bacillota</taxon>
        <taxon>Negativicutes</taxon>
        <taxon>Selenomonadales</taxon>
        <taxon>Selenomonadaceae</taxon>
        <taxon>Selenomonas</taxon>
    </lineage>
</organism>
<dbReference type="Proteomes" id="UP000183843">
    <property type="component" value="Unassembled WGS sequence"/>
</dbReference>
<evidence type="ECO:0000256" key="1">
    <source>
        <dbReference type="ARBA" id="ARBA00022603"/>
    </source>
</evidence>
<dbReference type="GO" id="GO:0032259">
    <property type="term" value="P:methylation"/>
    <property type="evidence" value="ECO:0007669"/>
    <property type="project" value="UniProtKB-KW"/>
</dbReference>
<reference evidence="5 6" key="1">
    <citation type="submission" date="2016-10" db="EMBL/GenBank/DDBJ databases">
        <authorList>
            <person name="de Groot N.N."/>
        </authorList>
    </citation>
    <scope>NUCLEOTIDE SEQUENCE [LARGE SCALE GENOMIC DNA]</scope>
    <source>
        <strain evidence="5 6">L14</strain>
    </source>
</reference>
<keyword evidence="4" id="KW-0680">Restriction system</keyword>
<evidence type="ECO:0000256" key="2">
    <source>
        <dbReference type="ARBA" id="ARBA00022679"/>
    </source>
</evidence>
<dbReference type="SUPFAM" id="SSF53335">
    <property type="entry name" value="S-adenosyl-L-methionine-dependent methyltransferases"/>
    <property type="match status" value="1"/>
</dbReference>
<name>A0A1I0YBB9_SELRU</name>
<accession>A0A1I0YBB9</accession>
<evidence type="ECO:0000313" key="6">
    <source>
        <dbReference type="Proteomes" id="UP000183843"/>
    </source>
</evidence>
<evidence type="ECO:0000313" key="5">
    <source>
        <dbReference type="EMBL" id="SFB10492.1"/>
    </source>
</evidence>
<dbReference type="GO" id="GO:0008168">
    <property type="term" value="F:methyltransferase activity"/>
    <property type="evidence" value="ECO:0007669"/>
    <property type="project" value="UniProtKB-KW"/>
</dbReference>
<keyword evidence="1 5" id="KW-0489">Methyltransferase</keyword>
<evidence type="ECO:0000256" key="3">
    <source>
        <dbReference type="ARBA" id="ARBA00022691"/>
    </source>
</evidence>
<gene>
    <name evidence="5" type="ORF">SAMN05216587_11171</name>
</gene>
<proteinExistence type="predicted"/>
<dbReference type="GO" id="GO:0009307">
    <property type="term" value="P:DNA restriction-modification system"/>
    <property type="evidence" value="ECO:0007669"/>
    <property type="project" value="UniProtKB-KW"/>
</dbReference>
<dbReference type="InterPro" id="IPR001525">
    <property type="entry name" value="C5_MeTfrase"/>
</dbReference>
<dbReference type="InterPro" id="IPR029063">
    <property type="entry name" value="SAM-dependent_MTases_sf"/>
</dbReference>
<protein>
    <submittedName>
        <fullName evidence="5">DNA (Cytosine-5)-methyltransferase 1</fullName>
    </submittedName>
</protein>
<dbReference type="Gene3D" id="3.90.120.10">
    <property type="entry name" value="DNA Methylase, subunit A, domain 2"/>
    <property type="match status" value="1"/>
</dbReference>
<dbReference type="Pfam" id="PF00145">
    <property type="entry name" value="DNA_methylase"/>
    <property type="match status" value="1"/>
</dbReference>
<dbReference type="AlphaFoldDB" id="A0A1I0YBB9"/>
<dbReference type="EMBL" id="FOJX01000011">
    <property type="protein sequence ID" value="SFB10492.1"/>
    <property type="molecule type" value="Genomic_DNA"/>
</dbReference>
<dbReference type="RefSeq" id="WP_143555580.1">
    <property type="nucleotide sequence ID" value="NZ_FOJX01000011.1"/>
</dbReference>
<sequence length="69" mass="7517">MVDGRIRKLTPRECFALQGFAKEDADMLSANGLSDTQLYKQAGNSICVPVLVAIFGAMKEQGLFVGYEC</sequence>
<dbReference type="PROSITE" id="PS00095">
    <property type="entry name" value="C5_MTASE_2"/>
    <property type="match status" value="1"/>
</dbReference>
<dbReference type="InterPro" id="IPR031303">
    <property type="entry name" value="C5_meth_CS"/>
</dbReference>
<evidence type="ECO:0000256" key="4">
    <source>
        <dbReference type="ARBA" id="ARBA00022747"/>
    </source>
</evidence>
<keyword evidence="3" id="KW-0949">S-adenosyl-L-methionine</keyword>
<keyword evidence="2 5" id="KW-0808">Transferase</keyword>